<evidence type="ECO:0000259" key="7">
    <source>
        <dbReference type="PROSITE" id="PS50863"/>
    </source>
</evidence>
<evidence type="ECO:0000256" key="1">
    <source>
        <dbReference type="ARBA" id="ARBA00004123"/>
    </source>
</evidence>
<dbReference type="Gene3D" id="2.40.330.10">
    <property type="entry name" value="DNA-binding pseudobarrel domain"/>
    <property type="match status" value="1"/>
</dbReference>
<dbReference type="CDD" id="cd10017">
    <property type="entry name" value="B3_DNA"/>
    <property type="match status" value="1"/>
</dbReference>
<dbReference type="GO" id="GO:0003677">
    <property type="term" value="F:DNA binding"/>
    <property type="evidence" value="ECO:0007669"/>
    <property type="project" value="UniProtKB-KW"/>
</dbReference>
<evidence type="ECO:0000256" key="4">
    <source>
        <dbReference type="ARBA" id="ARBA00023163"/>
    </source>
</evidence>
<keyword evidence="3" id="KW-0238">DNA-binding</keyword>
<feature type="region of interest" description="Disordered" evidence="6">
    <location>
        <begin position="34"/>
        <end position="66"/>
    </location>
</feature>
<dbReference type="PROSITE" id="PS50863">
    <property type="entry name" value="B3"/>
    <property type="match status" value="1"/>
</dbReference>
<comment type="caution">
    <text evidence="8">The sequence shown here is derived from an EMBL/GenBank/DDBJ whole genome shotgun (WGS) entry which is preliminary data.</text>
</comment>
<keyword evidence="9" id="KW-1185">Reference proteome</keyword>
<evidence type="ECO:0000256" key="6">
    <source>
        <dbReference type="SAM" id="MobiDB-lite"/>
    </source>
</evidence>
<feature type="compositionally biased region" description="Basic residues" evidence="6">
    <location>
        <begin position="43"/>
        <end position="54"/>
    </location>
</feature>
<dbReference type="PANTHER" id="PTHR31391:SF4">
    <property type="entry name" value="B3 DOMAIN-CONTAINING PROTEIN OS03G0184500"/>
    <property type="match status" value="1"/>
</dbReference>
<dbReference type="InterPro" id="IPR015300">
    <property type="entry name" value="DNA-bd_pseudobarrel_sf"/>
</dbReference>
<proteinExistence type="predicted"/>
<reference evidence="8 9" key="1">
    <citation type="journal article" date="2019" name="Nat. Plants">
        <title>Stout camphor tree genome fills gaps in understanding of flowering plant genome evolution.</title>
        <authorList>
            <person name="Chaw S.M."/>
            <person name="Liu Y.C."/>
            <person name="Wu Y.W."/>
            <person name="Wang H.Y."/>
            <person name="Lin C.I."/>
            <person name="Wu C.S."/>
            <person name="Ke H.M."/>
            <person name="Chang L.Y."/>
            <person name="Hsu C.Y."/>
            <person name="Yang H.T."/>
            <person name="Sudianto E."/>
            <person name="Hsu M.H."/>
            <person name="Wu K.P."/>
            <person name="Wang L.N."/>
            <person name="Leebens-Mack J.H."/>
            <person name="Tsai I.J."/>
        </authorList>
    </citation>
    <scope>NUCLEOTIDE SEQUENCE [LARGE SCALE GENOMIC DNA]</scope>
    <source>
        <strain evidence="9">cv. Chaw 1501</strain>
        <tissue evidence="8">Young leaves</tissue>
    </source>
</reference>
<accession>A0A3S3MQ74</accession>
<gene>
    <name evidence="8" type="ORF">CKAN_01293900</name>
</gene>
<evidence type="ECO:0000313" key="9">
    <source>
        <dbReference type="Proteomes" id="UP000283530"/>
    </source>
</evidence>
<protein>
    <submittedName>
        <fullName evidence="8">B3 domain-containing-like protein</fullName>
    </submittedName>
</protein>
<evidence type="ECO:0000313" key="8">
    <source>
        <dbReference type="EMBL" id="RWR84150.1"/>
    </source>
</evidence>
<name>A0A3S3MQ74_9MAGN</name>
<dbReference type="GO" id="GO:0005634">
    <property type="term" value="C:nucleus"/>
    <property type="evidence" value="ECO:0007669"/>
    <property type="project" value="UniProtKB-SubCell"/>
</dbReference>
<dbReference type="EMBL" id="QPKB01000005">
    <property type="protein sequence ID" value="RWR84150.1"/>
    <property type="molecule type" value="Genomic_DNA"/>
</dbReference>
<dbReference type="OrthoDB" id="1909330at2759"/>
<comment type="subcellular location">
    <subcellularLocation>
        <location evidence="1">Nucleus</location>
    </subcellularLocation>
</comment>
<sequence length="219" mass="25060">MEKGQLQYEEIRRKRLEENKKKLEDLNLTHLLHSLRNASSKPTHAKKGKPRPRPVRGNEANVEVRRSSRVANLPSPDYTGANVYYGRGTRTRRSYKRKSLLSDKVMSGAVKIATEFQSSLDPEFPSFVKPFLQSHGSWLGLPREFCESHLPKDDATITLIDQTEDEYQTRYLARNKGFGAGWKDFSIAHELVDGDALVFQLIKATMFEVYIIRSSESSK</sequence>
<dbReference type="Proteomes" id="UP000283530">
    <property type="component" value="Unassembled WGS sequence"/>
</dbReference>
<dbReference type="PANTHER" id="PTHR31391">
    <property type="entry name" value="B3 DOMAIN-CONTAINING PROTEIN OS11G0197600-RELATED"/>
    <property type="match status" value="1"/>
</dbReference>
<dbReference type="InterPro" id="IPR044837">
    <property type="entry name" value="REM16-like"/>
</dbReference>
<evidence type="ECO:0000256" key="3">
    <source>
        <dbReference type="ARBA" id="ARBA00023125"/>
    </source>
</evidence>
<feature type="domain" description="TF-B3" evidence="7">
    <location>
        <begin position="124"/>
        <end position="215"/>
    </location>
</feature>
<evidence type="ECO:0000256" key="5">
    <source>
        <dbReference type="ARBA" id="ARBA00023242"/>
    </source>
</evidence>
<keyword evidence="4" id="KW-0804">Transcription</keyword>
<organism evidence="8 9">
    <name type="scientific">Cinnamomum micranthum f. kanehirae</name>
    <dbReference type="NCBI Taxonomy" id="337451"/>
    <lineage>
        <taxon>Eukaryota</taxon>
        <taxon>Viridiplantae</taxon>
        <taxon>Streptophyta</taxon>
        <taxon>Embryophyta</taxon>
        <taxon>Tracheophyta</taxon>
        <taxon>Spermatophyta</taxon>
        <taxon>Magnoliopsida</taxon>
        <taxon>Magnoliidae</taxon>
        <taxon>Laurales</taxon>
        <taxon>Lauraceae</taxon>
        <taxon>Cinnamomum</taxon>
    </lineage>
</organism>
<dbReference type="SUPFAM" id="SSF101936">
    <property type="entry name" value="DNA-binding pseudobarrel domain"/>
    <property type="match status" value="1"/>
</dbReference>
<keyword evidence="2" id="KW-0805">Transcription regulation</keyword>
<keyword evidence="5" id="KW-0539">Nucleus</keyword>
<evidence type="ECO:0000256" key="2">
    <source>
        <dbReference type="ARBA" id="ARBA00023015"/>
    </source>
</evidence>
<dbReference type="AlphaFoldDB" id="A0A3S3MQ74"/>
<dbReference type="SMART" id="SM01019">
    <property type="entry name" value="B3"/>
    <property type="match status" value="1"/>
</dbReference>
<dbReference type="Pfam" id="PF02362">
    <property type="entry name" value="B3"/>
    <property type="match status" value="1"/>
</dbReference>
<dbReference type="InterPro" id="IPR003340">
    <property type="entry name" value="B3_DNA-bd"/>
</dbReference>